<evidence type="ECO:0000313" key="6">
    <source>
        <dbReference type="EMBL" id="KAH9843987.1"/>
    </source>
</evidence>
<feature type="region of interest" description="Disordered" evidence="5">
    <location>
        <begin position="556"/>
        <end position="601"/>
    </location>
</feature>
<feature type="region of interest" description="Disordered" evidence="5">
    <location>
        <begin position="808"/>
        <end position="910"/>
    </location>
</feature>
<keyword evidence="3 4" id="KW-0418">Kinase</keyword>
<dbReference type="GeneID" id="72002864"/>
<evidence type="ECO:0000256" key="1">
    <source>
        <dbReference type="ARBA" id="ARBA00007374"/>
    </source>
</evidence>
<dbReference type="RefSeq" id="XP_047784797.1">
    <property type="nucleotide sequence ID" value="XM_047922132.1"/>
</dbReference>
<protein>
    <recommendedName>
        <fullName evidence="4">Kinase</fullName>
        <ecNumber evidence="4">2.7.-.-</ecNumber>
    </recommendedName>
</protein>
<dbReference type="PANTHER" id="PTHR12400:SF21">
    <property type="entry name" value="KINASE"/>
    <property type="match status" value="1"/>
</dbReference>
<feature type="region of interest" description="Disordered" evidence="5">
    <location>
        <begin position="760"/>
        <end position="782"/>
    </location>
</feature>
<feature type="compositionally biased region" description="Basic and acidic residues" evidence="5">
    <location>
        <begin position="365"/>
        <end position="382"/>
    </location>
</feature>
<dbReference type="Proteomes" id="UP000814176">
    <property type="component" value="Unassembled WGS sequence"/>
</dbReference>
<dbReference type="EMBL" id="JADCUA010000001">
    <property type="protein sequence ID" value="KAH9843987.1"/>
    <property type="molecule type" value="Genomic_DNA"/>
</dbReference>
<feature type="compositionally biased region" description="Low complexity" evidence="5">
    <location>
        <begin position="327"/>
        <end position="338"/>
    </location>
</feature>
<feature type="compositionally biased region" description="Low complexity" evidence="5">
    <location>
        <begin position="113"/>
        <end position="142"/>
    </location>
</feature>
<evidence type="ECO:0000256" key="5">
    <source>
        <dbReference type="SAM" id="MobiDB-lite"/>
    </source>
</evidence>
<keyword evidence="2 4" id="KW-0808">Transferase</keyword>
<feature type="compositionally biased region" description="Basic and acidic residues" evidence="5">
    <location>
        <begin position="204"/>
        <end position="223"/>
    </location>
</feature>
<feature type="region of interest" description="Disordered" evidence="5">
    <location>
        <begin position="364"/>
        <end position="453"/>
    </location>
</feature>
<evidence type="ECO:0000256" key="3">
    <source>
        <dbReference type="ARBA" id="ARBA00022777"/>
    </source>
</evidence>
<feature type="compositionally biased region" description="Basic and acidic residues" evidence="5">
    <location>
        <begin position="850"/>
        <end position="863"/>
    </location>
</feature>
<proteinExistence type="inferred from homology"/>
<gene>
    <name evidence="6" type="ORF">C8Q71DRAFT_730837</name>
</gene>
<feature type="compositionally biased region" description="Low complexity" evidence="5">
    <location>
        <begin position="409"/>
        <end position="424"/>
    </location>
</feature>
<evidence type="ECO:0000256" key="2">
    <source>
        <dbReference type="ARBA" id="ARBA00022679"/>
    </source>
</evidence>
<evidence type="ECO:0000256" key="4">
    <source>
        <dbReference type="RuleBase" id="RU363090"/>
    </source>
</evidence>
<dbReference type="InterPro" id="IPR038286">
    <property type="entry name" value="IPK_sf"/>
</dbReference>
<sequence length="1252" mass="138572">MSPSSPESSRSQRLSPTGPATPPGPSSSRTPKERIFHLGAKPRRTLSSKVHSQASWRNDSETESSGSGTETKHSPPSPSPRKRPMRRTSDRGRALTLPTNRMSSSDPLLSMTSPLSARPLTRRSPSPSSSSSPSSGPEMLPSTSASGIGRKVAASLNLFKESTGTPSIEDMDAFERVRPGSPVSKRKPSSGHLIGDMTEAQFEFVKRSDWPDREMSALRREKSVTGLSMERVKTRDSVSSTSSTRDADARRPKRRQPSMRDTVLNDLMQWRNTVAEDIARGRPRDRPVWHDEPPEDATIGSPGTDSSLSSSLTYHHAHSPELPHPHSPAAGPRSASRSLPISLDVQAPSPRPLSVHLVSIPAHVASRDRSRSPTAEQDRIPVSDRPPPPTVASDVPSYSPWSTDEESTWDTASFTTASTTEASSPFPLSPSRTSPQPQPFVRHASDEDEEQHQRALLSPYDDMELSADAEADPDDVALSFPQESLPHIPLRPFRNQVGGHSAIYKFTRRAVCKPLVSRENLFYEAVEREAPPLLDFIPRYLGVMLVSYRRVPRASNGLSVSSTHDQHEHRRPPLHKAASEVSRSCAPPQPSSAHGEGDTDVSEAELPEVALDYNQHIVPQWLLRAGRSRAMSQSAASSFPRPVVNQRLRASHLGGYTASSPDLASGVSPWSKPGPSSLGRTRSIQAYSSNAPTPMNSPQLQNSAMPNRSIAAQALSPRASYANYTNGFYGGTGSTVVNTRFKDHVFSTLLRRITRHTRRADDDGELADAEAEDVSSSLCGSIGKGRRKKRLSAVDRLRYEEGSLLGQPLRRVQSEDRLARHGRTDPNGLGQSGGSPEMFPFEYDQQGEDNDGRLPTFRDHGHVEAPLFAARSRHESSSTLRPSDPLSRLEPHMPTAHRASPDGRGRDPSVTRQNHFILMEDLTGRLKHSCVLDLKMGTRQYGMDATPAKKKSQRKKCDRTTSRALGVRVCGMQVWNHVTQSYVTQDKYKGREVRPDDFPGVVASFLHDGERLLVYQIPVILRKLYALARIIYRLKGYRFYGCSLLLIYDGDGDVQEAFRASMLENPSARTKRGESLERRLRRASEKKPGQPPLRRSHSEDILLGPVAERSSRRRKRGEMQIRLVDFAHTTTGRDWLPYPPGGLFDKGAEEVTSGKGYQADVDPETGLLYARFPPHYPDQPDRGFLFGLMNLADTLERIWNEERLRRIKDARDQNATVDYQLPPLCTDGKEVFTEIFGNAEADGELDLGMIST</sequence>
<feature type="compositionally biased region" description="Polar residues" evidence="5">
    <location>
        <begin position="97"/>
        <end position="112"/>
    </location>
</feature>
<dbReference type="EC" id="2.7.-.-" evidence="4"/>
<dbReference type="SUPFAM" id="SSF56104">
    <property type="entry name" value="SAICAR synthase-like"/>
    <property type="match status" value="1"/>
</dbReference>
<keyword evidence="7" id="KW-1185">Reference proteome</keyword>
<feature type="compositionally biased region" description="Acidic residues" evidence="5">
    <location>
        <begin position="762"/>
        <end position="773"/>
    </location>
</feature>
<organism evidence="6 7">
    <name type="scientific">Rhodofomes roseus</name>
    <dbReference type="NCBI Taxonomy" id="34475"/>
    <lineage>
        <taxon>Eukaryota</taxon>
        <taxon>Fungi</taxon>
        <taxon>Dikarya</taxon>
        <taxon>Basidiomycota</taxon>
        <taxon>Agaricomycotina</taxon>
        <taxon>Agaricomycetes</taxon>
        <taxon>Polyporales</taxon>
        <taxon>Rhodofomes</taxon>
    </lineage>
</organism>
<evidence type="ECO:0000313" key="7">
    <source>
        <dbReference type="Proteomes" id="UP000814176"/>
    </source>
</evidence>
<name>A0ABQ8KXG3_9APHY</name>
<feature type="compositionally biased region" description="Basic and acidic residues" evidence="5">
    <location>
        <begin position="277"/>
        <end position="292"/>
    </location>
</feature>
<feature type="region of interest" description="Disordered" evidence="5">
    <location>
        <begin position="161"/>
        <end position="339"/>
    </location>
</feature>
<feature type="region of interest" description="Disordered" evidence="5">
    <location>
        <begin position="1"/>
        <end position="148"/>
    </location>
</feature>
<feature type="compositionally biased region" description="Polar residues" evidence="5">
    <location>
        <begin position="47"/>
        <end position="57"/>
    </location>
</feature>
<accession>A0ABQ8KXG3</accession>
<reference evidence="6 7" key="1">
    <citation type="journal article" date="2021" name="Environ. Microbiol.">
        <title>Gene family expansions and transcriptome signatures uncover fungal adaptations to wood decay.</title>
        <authorList>
            <person name="Hage H."/>
            <person name="Miyauchi S."/>
            <person name="Viragh M."/>
            <person name="Drula E."/>
            <person name="Min B."/>
            <person name="Chaduli D."/>
            <person name="Navarro D."/>
            <person name="Favel A."/>
            <person name="Norest M."/>
            <person name="Lesage-Meessen L."/>
            <person name="Balint B."/>
            <person name="Merenyi Z."/>
            <person name="de Eugenio L."/>
            <person name="Morin E."/>
            <person name="Martinez A.T."/>
            <person name="Baldrian P."/>
            <person name="Stursova M."/>
            <person name="Martinez M.J."/>
            <person name="Novotny C."/>
            <person name="Magnuson J.K."/>
            <person name="Spatafora J.W."/>
            <person name="Maurice S."/>
            <person name="Pangilinan J."/>
            <person name="Andreopoulos W."/>
            <person name="LaButti K."/>
            <person name="Hundley H."/>
            <person name="Na H."/>
            <person name="Kuo A."/>
            <person name="Barry K."/>
            <person name="Lipzen A."/>
            <person name="Henrissat B."/>
            <person name="Riley R."/>
            <person name="Ahrendt S."/>
            <person name="Nagy L.G."/>
            <person name="Grigoriev I.V."/>
            <person name="Martin F."/>
            <person name="Rosso M.N."/>
        </authorList>
    </citation>
    <scope>NUCLEOTIDE SEQUENCE [LARGE SCALE GENOMIC DNA]</scope>
    <source>
        <strain evidence="6 7">CIRM-BRFM 1785</strain>
    </source>
</reference>
<dbReference type="Pfam" id="PF03770">
    <property type="entry name" value="IPK"/>
    <property type="match status" value="1"/>
</dbReference>
<dbReference type="PANTHER" id="PTHR12400">
    <property type="entry name" value="INOSITOL POLYPHOSPHATE KINASE"/>
    <property type="match status" value="1"/>
</dbReference>
<feature type="compositionally biased region" description="Basic and acidic residues" evidence="5">
    <location>
        <begin position="1071"/>
        <end position="1088"/>
    </location>
</feature>
<feature type="compositionally biased region" description="Basic and acidic residues" evidence="5">
    <location>
        <begin position="812"/>
        <end position="824"/>
    </location>
</feature>
<dbReference type="InterPro" id="IPR005522">
    <property type="entry name" value="IPK"/>
</dbReference>
<feature type="region of interest" description="Disordered" evidence="5">
    <location>
        <begin position="660"/>
        <end position="681"/>
    </location>
</feature>
<feature type="compositionally biased region" description="Basic and acidic residues" evidence="5">
    <location>
        <begin position="899"/>
        <end position="909"/>
    </location>
</feature>
<feature type="compositionally biased region" description="Low complexity" evidence="5">
    <location>
        <begin position="1"/>
        <end position="18"/>
    </location>
</feature>
<feature type="region of interest" description="Disordered" evidence="5">
    <location>
        <begin position="1068"/>
        <end position="1114"/>
    </location>
</feature>
<comment type="caution">
    <text evidence="6">The sequence shown here is derived from an EMBL/GenBank/DDBJ whole genome shotgun (WGS) entry which is preliminary data.</text>
</comment>
<comment type="similarity">
    <text evidence="1 4">Belongs to the inositol phosphokinase (IPK) family.</text>
</comment>
<dbReference type="Gene3D" id="3.30.470.160">
    <property type="entry name" value="Inositol polyphosphate kinase"/>
    <property type="match status" value="1"/>
</dbReference>